<dbReference type="PANTHER" id="PTHR43787:SF10">
    <property type="entry name" value="COFACTOR MODIFYING PROTEIN"/>
    <property type="match status" value="1"/>
</dbReference>
<keyword evidence="6" id="KW-0411">Iron-sulfur</keyword>
<dbReference type="InterPro" id="IPR058240">
    <property type="entry name" value="rSAM_sf"/>
</dbReference>
<dbReference type="STRING" id="398199.SAMN05421804_103118"/>
<accession>A0A1I5DEJ4</accession>
<dbReference type="CDD" id="cd01335">
    <property type="entry name" value="Radical_SAM"/>
    <property type="match status" value="1"/>
</dbReference>
<sequence length="294" mass="34033">MNVPKYKKIYMEITSTCNLSCSFCPETKRPKSFLSVKEFERRLHEVRPYTDHLYLHVKGEPLLHPELEKLLDLCMENDIQVNLTTNATLLSKHQEMLLRKPALRQMNFSLHSLDGNEGERDKDSYMRSILDFAKEASEKGRPMVSLRFWNIDREDLLRLSHRKNRALLEIIEKEFHLDHPIEEKVQPGRGLKLANGIYINQDHEFQWPALTEEEDDGEGFCYGLKDQVGILTDGTVVPCCLDGEGIINLGNIKEQSFSSILSSERAKNLAEGFTRRTAVEELCRKCGYRKRFGK</sequence>
<evidence type="ECO:0000256" key="3">
    <source>
        <dbReference type="ARBA" id="ARBA00022691"/>
    </source>
</evidence>
<evidence type="ECO:0000256" key="6">
    <source>
        <dbReference type="ARBA" id="ARBA00023014"/>
    </source>
</evidence>
<evidence type="ECO:0000256" key="1">
    <source>
        <dbReference type="ARBA" id="ARBA00001966"/>
    </source>
</evidence>
<comment type="cofactor">
    <cofactor evidence="1">
        <name>[4Fe-4S] cluster</name>
        <dbReference type="ChEBI" id="CHEBI:49883"/>
    </cofactor>
</comment>
<dbReference type="GO" id="GO:0051539">
    <property type="term" value="F:4 iron, 4 sulfur cluster binding"/>
    <property type="evidence" value="ECO:0007669"/>
    <property type="project" value="UniProtKB-KW"/>
</dbReference>
<dbReference type="Gene3D" id="3.20.20.70">
    <property type="entry name" value="Aldolase class I"/>
    <property type="match status" value="1"/>
</dbReference>
<dbReference type="Pfam" id="PF13186">
    <property type="entry name" value="SPASM"/>
    <property type="match status" value="1"/>
</dbReference>
<proteinExistence type="predicted"/>
<dbReference type="EMBL" id="FOVK01000009">
    <property type="protein sequence ID" value="SFN97684.1"/>
    <property type="molecule type" value="Genomic_DNA"/>
</dbReference>
<keyword evidence="3" id="KW-0949">S-adenosyl-L-methionine</keyword>
<dbReference type="GO" id="GO:0046872">
    <property type="term" value="F:metal ion binding"/>
    <property type="evidence" value="ECO:0007669"/>
    <property type="project" value="UniProtKB-KW"/>
</dbReference>
<keyword evidence="4" id="KW-0479">Metal-binding</keyword>
<name>A0A1I5DEJ4_9CLOT</name>
<protein>
    <submittedName>
        <fullName evidence="8">Radical SAM additional 4Fe4S-binding SPASM domain-containing protein</fullName>
    </submittedName>
</protein>
<evidence type="ECO:0000256" key="2">
    <source>
        <dbReference type="ARBA" id="ARBA00022485"/>
    </source>
</evidence>
<dbReference type="Pfam" id="PF04055">
    <property type="entry name" value="Radical_SAM"/>
    <property type="match status" value="1"/>
</dbReference>
<evidence type="ECO:0000256" key="5">
    <source>
        <dbReference type="ARBA" id="ARBA00023004"/>
    </source>
</evidence>
<organism evidence="8 9">
    <name type="scientific">Proteiniclasticum ruminis</name>
    <dbReference type="NCBI Taxonomy" id="398199"/>
    <lineage>
        <taxon>Bacteria</taxon>
        <taxon>Bacillati</taxon>
        <taxon>Bacillota</taxon>
        <taxon>Clostridia</taxon>
        <taxon>Eubacteriales</taxon>
        <taxon>Clostridiaceae</taxon>
        <taxon>Proteiniclasticum</taxon>
    </lineage>
</organism>
<dbReference type="InterPro" id="IPR000385">
    <property type="entry name" value="MoaA_NifB_PqqE_Fe-S-bd_CS"/>
</dbReference>
<dbReference type="SFLD" id="SFLDS00029">
    <property type="entry name" value="Radical_SAM"/>
    <property type="match status" value="1"/>
</dbReference>
<dbReference type="PANTHER" id="PTHR43787">
    <property type="entry name" value="FEMO COFACTOR BIOSYNTHESIS PROTEIN NIFB-RELATED"/>
    <property type="match status" value="1"/>
</dbReference>
<evidence type="ECO:0000256" key="4">
    <source>
        <dbReference type="ARBA" id="ARBA00022723"/>
    </source>
</evidence>
<dbReference type="PROSITE" id="PS01305">
    <property type="entry name" value="MOAA_NIFB_PQQE"/>
    <property type="match status" value="1"/>
</dbReference>
<dbReference type="SFLD" id="SFLDG01387">
    <property type="entry name" value="BtrN-like_SPASM_domain_contain"/>
    <property type="match status" value="1"/>
</dbReference>
<dbReference type="InterPro" id="IPR007197">
    <property type="entry name" value="rSAM"/>
</dbReference>
<feature type="domain" description="Radical SAM core" evidence="7">
    <location>
        <begin position="3"/>
        <end position="209"/>
    </location>
</feature>
<dbReference type="AlphaFoldDB" id="A0A1I5DEJ4"/>
<gene>
    <name evidence="8" type="ORF">SAMN04488695_10924</name>
</gene>
<evidence type="ECO:0000313" key="8">
    <source>
        <dbReference type="EMBL" id="SFN97684.1"/>
    </source>
</evidence>
<dbReference type="GO" id="GO:0003824">
    <property type="term" value="F:catalytic activity"/>
    <property type="evidence" value="ECO:0007669"/>
    <property type="project" value="InterPro"/>
</dbReference>
<dbReference type="PROSITE" id="PS51918">
    <property type="entry name" value="RADICAL_SAM"/>
    <property type="match status" value="1"/>
</dbReference>
<dbReference type="RefSeq" id="WP_242943550.1">
    <property type="nucleotide sequence ID" value="NZ_FOVK01000009.1"/>
</dbReference>
<dbReference type="CDD" id="cd21122">
    <property type="entry name" value="SPASM_rSAM"/>
    <property type="match status" value="1"/>
</dbReference>
<reference evidence="8 9" key="1">
    <citation type="submission" date="2016-10" db="EMBL/GenBank/DDBJ databases">
        <authorList>
            <person name="de Groot N.N."/>
        </authorList>
    </citation>
    <scope>NUCLEOTIDE SEQUENCE [LARGE SCALE GENOMIC DNA]</scope>
    <source>
        <strain evidence="8 9">ML2</strain>
    </source>
</reference>
<evidence type="ECO:0000313" key="9">
    <source>
        <dbReference type="Proteomes" id="UP000181899"/>
    </source>
</evidence>
<keyword evidence="9" id="KW-1185">Reference proteome</keyword>
<dbReference type="InterPro" id="IPR023885">
    <property type="entry name" value="4Fe4S-binding_SPASM_dom"/>
</dbReference>
<dbReference type="SFLD" id="SFLDG01067">
    <property type="entry name" value="SPASM/twitch_domain_containing"/>
    <property type="match status" value="1"/>
</dbReference>
<dbReference type="SUPFAM" id="SSF102114">
    <property type="entry name" value="Radical SAM enzymes"/>
    <property type="match status" value="1"/>
</dbReference>
<dbReference type="InterPro" id="IPR034391">
    <property type="entry name" value="AdoMet-like_SPASM_containing"/>
</dbReference>
<keyword evidence="2" id="KW-0004">4Fe-4S</keyword>
<dbReference type="Proteomes" id="UP000181899">
    <property type="component" value="Unassembled WGS sequence"/>
</dbReference>
<keyword evidence="5" id="KW-0408">Iron</keyword>
<evidence type="ECO:0000259" key="7">
    <source>
        <dbReference type="PROSITE" id="PS51918"/>
    </source>
</evidence>
<dbReference type="InterPro" id="IPR013785">
    <property type="entry name" value="Aldolase_TIM"/>
</dbReference>